<protein>
    <submittedName>
        <fullName evidence="1">Uncharacterized protein</fullName>
    </submittedName>
</protein>
<keyword evidence="2" id="KW-1185">Reference proteome</keyword>
<gene>
    <name evidence="1" type="ORF">RFI_23485</name>
</gene>
<dbReference type="EMBL" id="ASPP01020340">
    <property type="protein sequence ID" value="ETO13883.1"/>
    <property type="molecule type" value="Genomic_DNA"/>
</dbReference>
<comment type="caution">
    <text evidence="1">The sequence shown here is derived from an EMBL/GenBank/DDBJ whole genome shotgun (WGS) entry which is preliminary data.</text>
</comment>
<reference evidence="1 2" key="1">
    <citation type="journal article" date="2013" name="Curr. Biol.">
        <title>The Genome of the Foraminiferan Reticulomyxa filosa.</title>
        <authorList>
            <person name="Glockner G."/>
            <person name="Hulsmann N."/>
            <person name="Schleicher M."/>
            <person name="Noegel A.A."/>
            <person name="Eichinger L."/>
            <person name="Gallinger C."/>
            <person name="Pawlowski J."/>
            <person name="Sierra R."/>
            <person name="Euteneuer U."/>
            <person name="Pillet L."/>
            <person name="Moustafa A."/>
            <person name="Platzer M."/>
            <person name="Groth M."/>
            <person name="Szafranski K."/>
            <person name="Schliwa M."/>
        </authorList>
    </citation>
    <scope>NUCLEOTIDE SEQUENCE [LARGE SCALE GENOMIC DNA]</scope>
</reference>
<dbReference type="Proteomes" id="UP000023152">
    <property type="component" value="Unassembled WGS sequence"/>
</dbReference>
<name>X6MIS9_RETFI</name>
<evidence type="ECO:0000313" key="2">
    <source>
        <dbReference type="Proteomes" id="UP000023152"/>
    </source>
</evidence>
<evidence type="ECO:0000313" key="1">
    <source>
        <dbReference type="EMBL" id="ETO13883.1"/>
    </source>
</evidence>
<accession>X6MIS9</accession>
<dbReference type="AlphaFoldDB" id="X6MIS9"/>
<proteinExistence type="predicted"/>
<organism evidence="1 2">
    <name type="scientific">Reticulomyxa filosa</name>
    <dbReference type="NCBI Taxonomy" id="46433"/>
    <lineage>
        <taxon>Eukaryota</taxon>
        <taxon>Sar</taxon>
        <taxon>Rhizaria</taxon>
        <taxon>Retaria</taxon>
        <taxon>Foraminifera</taxon>
        <taxon>Monothalamids</taxon>
        <taxon>Reticulomyxidae</taxon>
        <taxon>Reticulomyxa</taxon>
    </lineage>
</organism>
<sequence>MEQPIFLGAANSPEKIVVDICDEHVDVDKDDPRMLPSPVNWVRQYPAEGKIENISKWKLDLIDTHPPIRQMLSSMVGLFYHALFAMPKEDTSKSEGIARYWERQGMCRRSRPVLRAATSQRALEPCTVIISTRKSCAEVMKSLALYQMSNGVLEVCLFFLHLNNLNQFEFELIFFFKNNE</sequence>